<accession>A0A174KHS5</accession>
<dbReference type="Pfam" id="PF00403">
    <property type="entry name" value="HMA"/>
    <property type="match status" value="1"/>
</dbReference>
<reference evidence="2 3" key="1">
    <citation type="submission" date="2015-09" db="EMBL/GenBank/DDBJ databases">
        <authorList>
            <consortium name="Pathogen Informatics"/>
        </authorList>
    </citation>
    <scope>NUCLEOTIDE SEQUENCE [LARGE SCALE GENOMIC DNA]</scope>
    <source>
        <strain evidence="2 3">2789STDY5834876</strain>
    </source>
</reference>
<organism evidence="2 3">
    <name type="scientific">Faecalicatena contorta</name>
    <dbReference type="NCBI Taxonomy" id="39482"/>
    <lineage>
        <taxon>Bacteria</taxon>
        <taxon>Bacillati</taxon>
        <taxon>Bacillota</taxon>
        <taxon>Clostridia</taxon>
        <taxon>Lachnospirales</taxon>
        <taxon>Lachnospiraceae</taxon>
        <taxon>Faecalicatena</taxon>
    </lineage>
</organism>
<feature type="domain" description="HMA" evidence="1">
    <location>
        <begin position="52"/>
        <end position="116"/>
    </location>
</feature>
<dbReference type="STRING" id="39482.ERS852491_04273"/>
<dbReference type="OrthoDB" id="9813965at2"/>
<evidence type="ECO:0000313" key="3">
    <source>
        <dbReference type="Proteomes" id="UP000095544"/>
    </source>
</evidence>
<dbReference type="InterPro" id="IPR006121">
    <property type="entry name" value="HMA_dom"/>
</dbReference>
<dbReference type="PROSITE" id="PS50846">
    <property type="entry name" value="HMA_2"/>
    <property type="match status" value="1"/>
</dbReference>
<dbReference type="GO" id="GO:0046872">
    <property type="term" value="F:metal ion binding"/>
    <property type="evidence" value="ECO:0007669"/>
    <property type="project" value="InterPro"/>
</dbReference>
<dbReference type="CDD" id="cd00371">
    <property type="entry name" value="HMA"/>
    <property type="match status" value="1"/>
</dbReference>
<protein>
    <submittedName>
        <fullName evidence="2">Putative mercuric reductase</fullName>
    </submittedName>
</protein>
<gene>
    <name evidence="2" type="ORF">ERS852491_04273</name>
</gene>
<evidence type="ECO:0000313" key="2">
    <source>
        <dbReference type="EMBL" id="CUP10046.1"/>
    </source>
</evidence>
<dbReference type="InterPro" id="IPR036163">
    <property type="entry name" value="HMA_dom_sf"/>
</dbReference>
<sequence length="121" mass="13285">MATGIICIIIIIVCVLGIRSYTKRLTHGCCGGGQDPVKRVRPADPNIAHYPYIRKIRIGGMTCANCARRVENVYNSMDGVLAEADFAEGCVTVRMKKDYKDIQLKEAVQSAGYFATGIEKL</sequence>
<name>A0A174KHS5_9FIRM</name>
<proteinExistence type="predicted"/>
<dbReference type="Proteomes" id="UP000095544">
    <property type="component" value="Unassembled WGS sequence"/>
</dbReference>
<dbReference type="SUPFAM" id="SSF55008">
    <property type="entry name" value="HMA, heavy metal-associated domain"/>
    <property type="match status" value="1"/>
</dbReference>
<dbReference type="EMBL" id="CYZU01000056">
    <property type="protein sequence ID" value="CUP10046.1"/>
    <property type="molecule type" value="Genomic_DNA"/>
</dbReference>
<dbReference type="Gene3D" id="3.30.70.100">
    <property type="match status" value="1"/>
</dbReference>
<dbReference type="AlphaFoldDB" id="A0A174KHS5"/>
<dbReference type="RefSeq" id="WP_050638691.1">
    <property type="nucleotide sequence ID" value="NZ_CABKUE010000004.1"/>
</dbReference>
<evidence type="ECO:0000259" key="1">
    <source>
        <dbReference type="PROSITE" id="PS50846"/>
    </source>
</evidence>